<evidence type="ECO:0000256" key="5">
    <source>
        <dbReference type="ARBA" id="ARBA00022617"/>
    </source>
</evidence>
<feature type="domain" description="Cytochrome b561 bacterial/Ni-hydrogenase" evidence="14">
    <location>
        <begin position="8"/>
        <end position="178"/>
    </location>
</feature>
<dbReference type="InterPro" id="IPR016174">
    <property type="entry name" value="Di-haem_cyt_TM"/>
</dbReference>
<evidence type="ECO:0000313" key="15">
    <source>
        <dbReference type="EMBL" id="TNH38984.1"/>
    </source>
</evidence>
<dbReference type="Pfam" id="PF01292">
    <property type="entry name" value="Ni_hydr_CYTB"/>
    <property type="match status" value="1"/>
</dbReference>
<keyword evidence="4" id="KW-1003">Cell membrane</keyword>
<keyword evidence="3" id="KW-0813">Transport</keyword>
<dbReference type="Proteomes" id="UP000304880">
    <property type="component" value="Unassembled WGS sequence"/>
</dbReference>
<evidence type="ECO:0000256" key="8">
    <source>
        <dbReference type="ARBA" id="ARBA00022982"/>
    </source>
</evidence>
<evidence type="ECO:0000256" key="10">
    <source>
        <dbReference type="ARBA" id="ARBA00023004"/>
    </source>
</evidence>
<evidence type="ECO:0000256" key="6">
    <source>
        <dbReference type="ARBA" id="ARBA00022692"/>
    </source>
</evidence>
<keyword evidence="8" id="KW-0249">Electron transport</keyword>
<keyword evidence="5" id="KW-0349">Heme</keyword>
<evidence type="ECO:0000256" key="1">
    <source>
        <dbReference type="ARBA" id="ARBA00001970"/>
    </source>
</evidence>
<organism evidence="15 16">
    <name type="scientific">Paracoccus haeundaensis</name>
    <dbReference type="NCBI Taxonomy" id="225362"/>
    <lineage>
        <taxon>Bacteria</taxon>
        <taxon>Pseudomonadati</taxon>
        <taxon>Pseudomonadota</taxon>
        <taxon>Alphaproteobacteria</taxon>
        <taxon>Rhodobacterales</taxon>
        <taxon>Paracoccaceae</taxon>
        <taxon>Paracoccus</taxon>
    </lineage>
</organism>
<dbReference type="GO" id="GO:0046872">
    <property type="term" value="F:metal ion binding"/>
    <property type="evidence" value="ECO:0007669"/>
    <property type="project" value="UniProtKB-KW"/>
</dbReference>
<evidence type="ECO:0000256" key="2">
    <source>
        <dbReference type="ARBA" id="ARBA00004651"/>
    </source>
</evidence>
<keyword evidence="10" id="KW-0408">Iron</keyword>
<comment type="cofactor">
    <cofactor evidence="1">
        <name>heme b</name>
        <dbReference type="ChEBI" id="CHEBI:60344"/>
    </cofactor>
</comment>
<evidence type="ECO:0000256" key="9">
    <source>
        <dbReference type="ARBA" id="ARBA00022989"/>
    </source>
</evidence>
<evidence type="ECO:0000256" key="13">
    <source>
        <dbReference type="SAM" id="Phobius"/>
    </source>
</evidence>
<feature type="transmembrane region" description="Helical" evidence="13">
    <location>
        <begin position="148"/>
        <end position="170"/>
    </location>
</feature>
<evidence type="ECO:0000256" key="3">
    <source>
        <dbReference type="ARBA" id="ARBA00022448"/>
    </source>
</evidence>
<proteinExistence type="inferred from homology"/>
<dbReference type="PANTHER" id="PTHR30529:SF1">
    <property type="entry name" value="CYTOCHROME B561 HOMOLOG 2"/>
    <property type="match status" value="1"/>
</dbReference>
<dbReference type="GO" id="GO:0020037">
    <property type="term" value="F:heme binding"/>
    <property type="evidence" value="ECO:0007669"/>
    <property type="project" value="TreeGrafter"/>
</dbReference>
<evidence type="ECO:0000256" key="12">
    <source>
        <dbReference type="ARBA" id="ARBA00037975"/>
    </source>
</evidence>
<dbReference type="RefSeq" id="WP_046001100.1">
    <property type="nucleotide sequence ID" value="NZ_VDDC01000020.1"/>
</dbReference>
<comment type="similarity">
    <text evidence="12">Belongs to the cytochrome b561 family.</text>
</comment>
<dbReference type="InterPro" id="IPR011577">
    <property type="entry name" value="Cyt_b561_bac/Ni-Hgenase"/>
</dbReference>
<evidence type="ECO:0000256" key="7">
    <source>
        <dbReference type="ARBA" id="ARBA00022723"/>
    </source>
</evidence>
<keyword evidence="9 13" id="KW-1133">Transmembrane helix</keyword>
<evidence type="ECO:0000256" key="4">
    <source>
        <dbReference type="ARBA" id="ARBA00022475"/>
    </source>
</evidence>
<comment type="subcellular location">
    <subcellularLocation>
        <location evidence="2">Cell membrane</location>
        <topology evidence="2">Multi-pass membrane protein</topology>
    </subcellularLocation>
</comment>
<sequence>MLWDNQDRYGAVTRTLHWGIAALMAWQFGGMLSESLLGDEAPLAVALTANHTQVGTILFVLIVLRVVWAAVNRDRRPPRRAGLLGHAARLGHVALYALMLAVPSAALLRAWGGERGFAPFGFQIFAPRAPDQVVKTATDIGSNFHGELAWVMGVLILGHIAMALFHQVVLRDRLLRRMAG</sequence>
<feature type="transmembrane region" description="Helical" evidence="13">
    <location>
        <begin position="93"/>
        <end position="112"/>
    </location>
</feature>
<dbReference type="GO" id="GO:0009055">
    <property type="term" value="F:electron transfer activity"/>
    <property type="evidence" value="ECO:0007669"/>
    <property type="project" value="InterPro"/>
</dbReference>
<keyword evidence="7" id="KW-0479">Metal-binding</keyword>
<comment type="caution">
    <text evidence="15">The sequence shown here is derived from an EMBL/GenBank/DDBJ whole genome shotgun (WGS) entry which is preliminary data.</text>
</comment>
<evidence type="ECO:0000256" key="11">
    <source>
        <dbReference type="ARBA" id="ARBA00023136"/>
    </source>
</evidence>
<keyword evidence="16" id="KW-1185">Reference proteome</keyword>
<name>A0A5C4R5M3_9RHOB</name>
<feature type="transmembrane region" description="Helical" evidence="13">
    <location>
        <begin position="52"/>
        <end position="72"/>
    </location>
</feature>
<evidence type="ECO:0000313" key="16">
    <source>
        <dbReference type="Proteomes" id="UP000304880"/>
    </source>
</evidence>
<dbReference type="AlphaFoldDB" id="A0A5C4R5M3"/>
<accession>A0A5C4R5M3</accession>
<dbReference type="PANTHER" id="PTHR30529">
    <property type="entry name" value="CYTOCHROME B561"/>
    <property type="match status" value="1"/>
</dbReference>
<gene>
    <name evidence="15" type="ORF">FHD67_11970</name>
</gene>
<evidence type="ECO:0000259" key="14">
    <source>
        <dbReference type="Pfam" id="PF01292"/>
    </source>
</evidence>
<keyword evidence="6 13" id="KW-0812">Transmembrane</keyword>
<dbReference type="EMBL" id="VDDC01000020">
    <property type="protein sequence ID" value="TNH38984.1"/>
    <property type="molecule type" value="Genomic_DNA"/>
</dbReference>
<reference evidence="15 16" key="1">
    <citation type="submission" date="2019-06" db="EMBL/GenBank/DDBJ databases">
        <authorList>
            <person name="Li J."/>
        </authorList>
    </citation>
    <scope>NUCLEOTIDE SEQUENCE [LARGE SCALE GENOMIC DNA]</scope>
    <source>
        <strain evidence="15 16">CGMCC 1.8012</strain>
    </source>
</reference>
<dbReference type="GO" id="GO:0005886">
    <property type="term" value="C:plasma membrane"/>
    <property type="evidence" value="ECO:0007669"/>
    <property type="project" value="UniProtKB-SubCell"/>
</dbReference>
<keyword evidence="11 13" id="KW-0472">Membrane</keyword>
<dbReference type="InterPro" id="IPR052168">
    <property type="entry name" value="Cytochrome_b561_oxidase"/>
</dbReference>
<feature type="transmembrane region" description="Helical" evidence="13">
    <location>
        <begin position="12"/>
        <end position="32"/>
    </location>
</feature>
<dbReference type="GO" id="GO:0022904">
    <property type="term" value="P:respiratory electron transport chain"/>
    <property type="evidence" value="ECO:0007669"/>
    <property type="project" value="InterPro"/>
</dbReference>
<protein>
    <submittedName>
        <fullName evidence="15">Cytochrome b</fullName>
    </submittedName>
</protein>
<dbReference type="SUPFAM" id="SSF81342">
    <property type="entry name" value="Transmembrane di-heme cytochromes"/>
    <property type="match status" value="1"/>
</dbReference>